<dbReference type="InterPro" id="IPR044846">
    <property type="entry name" value="GH10"/>
</dbReference>
<gene>
    <name evidence="11" type="ordered locus">Sta7437_1894</name>
</gene>
<dbReference type="SMART" id="SM00633">
    <property type="entry name" value="Glyco_10"/>
    <property type="match status" value="1"/>
</dbReference>
<dbReference type="PRINTS" id="PR00134">
    <property type="entry name" value="GLHYDRLASE10"/>
</dbReference>
<reference evidence="12" key="1">
    <citation type="journal article" date="2013" name="Proc. Natl. Acad. Sci. U.S.A.">
        <title>Improving the coverage of the cyanobacterial phylum using diversity-driven genome sequencing.</title>
        <authorList>
            <person name="Shih P.M."/>
            <person name="Wu D."/>
            <person name="Latifi A."/>
            <person name="Axen S.D."/>
            <person name="Fewer D.P."/>
            <person name="Talla E."/>
            <person name="Calteau A."/>
            <person name="Cai F."/>
            <person name="Tandeau de Marsac N."/>
            <person name="Rippka R."/>
            <person name="Herdman M."/>
            <person name="Sivonen K."/>
            <person name="Coursin T."/>
            <person name="Laurent T."/>
            <person name="Goodwin L."/>
            <person name="Nolan M."/>
            <person name="Davenport K.W."/>
            <person name="Han C.S."/>
            <person name="Rubin E.M."/>
            <person name="Eisen J.A."/>
            <person name="Woyke T."/>
            <person name="Gugger M."/>
            <person name="Kerfeld C.A."/>
        </authorList>
    </citation>
    <scope>NUCLEOTIDE SEQUENCE [LARGE SCALE GENOMIC DNA]</scope>
    <source>
        <strain evidence="12">ATCC 29371 / PCC 7437</strain>
    </source>
</reference>
<protein>
    <recommendedName>
        <fullName evidence="9">Beta-xylanase</fullName>
        <ecNumber evidence="9">3.2.1.8</ecNumber>
    </recommendedName>
</protein>
<evidence type="ECO:0000256" key="4">
    <source>
        <dbReference type="ARBA" id="ARBA00022729"/>
    </source>
</evidence>
<dbReference type="STRING" id="111780.Sta7437_1894"/>
<name>K9XS72_STAC7</name>
<dbReference type="PANTHER" id="PTHR31490">
    <property type="entry name" value="GLYCOSYL HYDROLASE"/>
    <property type="match status" value="1"/>
</dbReference>
<dbReference type="InterPro" id="IPR001000">
    <property type="entry name" value="GH10_dom"/>
</dbReference>
<dbReference type="RefSeq" id="WP_015193121.1">
    <property type="nucleotide sequence ID" value="NC_019748.1"/>
</dbReference>
<sequence>MITRRIFLNYSTIAAISYSLTINSCSKVSNPPNNTLSNIAKMNQRLYGSAINSSYMNDVTYLQLIKDNCNIITPEWEMKWAELEPTPGEFNTYNLDKIIDFAVTNNLKVRGHTLFWDTSHPKHRSFPPSVQEFSDMYEQVMRRYEQKNVIFCWDVINEVLIDPQMNPSDTTDNPDWSLLKGVTPELLRDIVQVVNRRSPNLETYINDFNIEQAGDKQDKFLKLGQYLAQNTNLTGLGIQSHLIFSKENPFQIDEFEDLLKKIKDIGLKPVITELDVIMYPPFPNSIEEIDHIIGDLYQKYCETAINNGVDTIVTWGITDKFSYIYDFTQQQREQTRPHPFDSHMNPKKARDAIAEALSMPIK</sequence>
<proteinExistence type="inferred from homology"/>
<dbReference type="Gene3D" id="3.20.20.80">
    <property type="entry name" value="Glycosidases"/>
    <property type="match status" value="1"/>
</dbReference>
<dbReference type="PANTHER" id="PTHR31490:SF88">
    <property type="entry name" value="BETA-XYLANASE"/>
    <property type="match status" value="1"/>
</dbReference>
<dbReference type="eggNOG" id="COG3693">
    <property type="taxonomic scope" value="Bacteria"/>
</dbReference>
<organism evidence="11 12">
    <name type="scientific">Stanieria cyanosphaera (strain ATCC 29371 / PCC 7437)</name>
    <dbReference type="NCBI Taxonomy" id="111780"/>
    <lineage>
        <taxon>Bacteria</taxon>
        <taxon>Bacillati</taxon>
        <taxon>Cyanobacteriota</taxon>
        <taxon>Cyanophyceae</taxon>
        <taxon>Pleurocapsales</taxon>
        <taxon>Dermocarpellaceae</taxon>
        <taxon>Stanieria</taxon>
    </lineage>
</organism>
<dbReference type="HOGENOM" id="CLU_020161_5_0_3"/>
<dbReference type="Proteomes" id="UP000010473">
    <property type="component" value="Chromosome"/>
</dbReference>
<evidence type="ECO:0000256" key="7">
    <source>
        <dbReference type="ARBA" id="ARBA00023295"/>
    </source>
</evidence>
<dbReference type="GO" id="GO:0045493">
    <property type="term" value="P:xylan catabolic process"/>
    <property type="evidence" value="ECO:0007669"/>
    <property type="project" value="UniProtKB-KW"/>
</dbReference>
<dbReference type="SUPFAM" id="SSF51445">
    <property type="entry name" value="(Trans)glycosidases"/>
    <property type="match status" value="1"/>
</dbReference>
<dbReference type="InterPro" id="IPR017853">
    <property type="entry name" value="GH"/>
</dbReference>
<dbReference type="GO" id="GO:0031176">
    <property type="term" value="F:endo-1,4-beta-xylanase activity"/>
    <property type="evidence" value="ECO:0007669"/>
    <property type="project" value="UniProtKB-EC"/>
</dbReference>
<keyword evidence="6 9" id="KW-0119">Carbohydrate metabolism</keyword>
<keyword evidence="3" id="KW-0858">Xylan degradation</keyword>
<evidence type="ECO:0000256" key="9">
    <source>
        <dbReference type="RuleBase" id="RU361174"/>
    </source>
</evidence>
<dbReference type="EC" id="3.2.1.8" evidence="9"/>
<dbReference type="EMBL" id="CP003653">
    <property type="protein sequence ID" value="AFZ35450.1"/>
    <property type="molecule type" value="Genomic_DNA"/>
</dbReference>
<dbReference type="PROSITE" id="PS51760">
    <property type="entry name" value="GH10_2"/>
    <property type="match status" value="1"/>
</dbReference>
<evidence type="ECO:0000313" key="12">
    <source>
        <dbReference type="Proteomes" id="UP000010473"/>
    </source>
</evidence>
<keyword evidence="4" id="KW-0732">Signal</keyword>
<keyword evidence="7 9" id="KW-0326">Glycosidase</keyword>
<dbReference type="KEGG" id="scs:Sta7437_1894"/>
<evidence type="ECO:0000259" key="10">
    <source>
        <dbReference type="PROSITE" id="PS51760"/>
    </source>
</evidence>
<evidence type="ECO:0000256" key="2">
    <source>
        <dbReference type="ARBA" id="ARBA00007495"/>
    </source>
</evidence>
<evidence type="ECO:0000256" key="3">
    <source>
        <dbReference type="ARBA" id="ARBA00022651"/>
    </source>
</evidence>
<evidence type="ECO:0000256" key="1">
    <source>
        <dbReference type="ARBA" id="ARBA00000681"/>
    </source>
</evidence>
<evidence type="ECO:0000313" key="11">
    <source>
        <dbReference type="EMBL" id="AFZ35450.1"/>
    </source>
</evidence>
<keyword evidence="12" id="KW-1185">Reference proteome</keyword>
<keyword evidence="8 9" id="KW-0624">Polysaccharide degradation</keyword>
<dbReference type="Pfam" id="PF00331">
    <property type="entry name" value="Glyco_hydro_10"/>
    <property type="match status" value="1"/>
</dbReference>
<evidence type="ECO:0000256" key="8">
    <source>
        <dbReference type="ARBA" id="ARBA00023326"/>
    </source>
</evidence>
<evidence type="ECO:0000256" key="5">
    <source>
        <dbReference type="ARBA" id="ARBA00022801"/>
    </source>
</evidence>
<evidence type="ECO:0000256" key="6">
    <source>
        <dbReference type="ARBA" id="ARBA00023277"/>
    </source>
</evidence>
<dbReference type="AlphaFoldDB" id="K9XS72"/>
<comment type="similarity">
    <text evidence="2 9">Belongs to the glycosyl hydrolase 10 (cellulase F) family.</text>
</comment>
<keyword evidence="5 9" id="KW-0378">Hydrolase</keyword>
<comment type="catalytic activity">
    <reaction evidence="1 9">
        <text>Endohydrolysis of (1-&gt;4)-beta-D-xylosidic linkages in xylans.</text>
        <dbReference type="EC" id="3.2.1.8"/>
    </reaction>
</comment>
<feature type="domain" description="GH10" evidence="10">
    <location>
        <begin position="33"/>
        <end position="356"/>
    </location>
</feature>
<accession>K9XS72</accession>
<dbReference type="OrthoDB" id="9809277at2"/>